<accession>A0A5Q4ZB45</accession>
<evidence type="ECO:0000313" key="2">
    <source>
        <dbReference type="Proteomes" id="UP000325811"/>
    </source>
</evidence>
<organism evidence="1 2">
    <name type="scientific">Paraburkholderia dioscoreae</name>
    <dbReference type="NCBI Taxonomy" id="2604047"/>
    <lineage>
        <taxon>Bacteria</taxon>
        <taxon>Pseudomonadati</taxon>
        <taxon>Pseudomonadota</taxon>
        <taxon>Betaproteobacteria</taxon>
        <taxon>Burkholderiales</taxon>
        <taxon>Burkholderiaceae</taxon>
        <taxon>Paraburkholderia</taxon>
    </lineage>
</organism>
<evidence type="ECO:0000313" key="1">
    <source>
        <dbReference type="EMBL" id="VVD27405.1"/>
    </source>
</evidence>
<proteinExistence type="predicted"/>
<dbReference type="EMBL" id="LR699553">
    <property type="protein sequence ID" value="VVD27405.1"/>
    <property type="molecule type" value="Genomic_DNA"/>
</dbReference>
<protein>
    <submittedName>
        <fullName evidence="1">Uncharacterized protein</fullName>
    </submittedName>
</protein>
<keyword evidence="2" id="KW-1185">Reference proteome</keyword>
<sequence>MLFDCQLDYQDSFARLGFFTVPRTFRSASEFLLRLCRRRCAYVWHSTSSTLHEAERGTTTTRV</sequence>
<reference evidence="1 2" key="1">
    <citation type="submission" date="2019-08" db="EMBL/GenBank/DDBJ databases">
        <authorList>
            <person name="Herpell B J."/>
        </authorList>
    </citation>
    <scope>NUCLEOTIDE SEQUENCE [LARGE SCALE GENOMIC DNA]</scope>
    <source>
        <strain evidence="2">Msb3</strain>
    </source>
</reference>
<dbReference type="AlphaFoldDB" id="A0A5Q4ZB45"/>
<name>A0A5Q4ZB45_9BURK</name>
<gene>
    <name evidence="1" type="ORF">PDMSB3_0943</name>
</gene>
<dbReference type="Proteomes" id="UP000325811">
    <property type="component" value="Chromosome I"/>
</dbReference>
<dbReference type="KEGG" id="pdio:PDMSB3_0943"/>